<proteinExistence type="predicted"/>
<comment type="caution">
    <text evidence="1">The sequence shown here is derived from an EMBL/GenBank/DDBJ whole genome shotgun (WGS) entry which is preliminary data.</text>
</comment>
<reference evidence="1 2" key="1">
    <citation type="submission" date="2019-09" db="EMBL/GenBank/DDBJ databases">
        <title>Draft genome sequence of Ginsengibacter sp. BR5-29.</title>
        <authorList>
            <person name="Im W.-T."/>
        </authorList>
    </citation>
    <scope>NUCLEOTIDE SEQUENCE [LARGE SCALE GENOMIC DNA]</scope>
    <source>
        <strain evidence="1 2">BR5-29</strain>
    </source>
</reference>
<organism evidence="1 2">
    <name type="scientific">Ginsengibacter hankyongi</name>
    <dbReference type="NCBI Taxonomy" id="2607284"/>
    <lineage>
        <taxon>Bacteria</taxon>
        <taxon>Pseudomonadati</taxon>
        <taxon>Bacteroidota</taxon>
        <taxon>Chitinophagia</taxon>
        <taxon>Chitinophagales</taxon>
        <taxon>Chitinophagaceae</taxon>
        <taxon>Ginsengibacter</taxon>
    </lineage>
</organism>
<dbReference type="Proteomes" id="UP000326903">
    <property type="component" value="Unassembled WGS sequence"/>
</dbReference>
<sequence length="87" mass="10074">MCNCGNKRNQFSSQQTFKTNDTVRTELLQKKMWPDVSFAYMGKTALTTKGNITGKNYRFNYPGDVQSIDYRDATSMMTIPVLKRVYK</sequence>
<gene>
    <name evidence="1" type="ORF">FW778_12450</name>
</gene>
<protein>
    <submittedName>
        <fullName evidence="1">Uncharacterized protein</fullName>
    </submittedName>
</protein>
<name>A0A5J5II30_9BACT</name>
<accession>A0A5J5II30</accession>
<evidence type="ECO:0000313" key="2">
    <source>
        <dbReference type="Proteomes" id="UP000326903"/>
    </source>
</evidence>
<keyword evidence="2" id="KW-1185">Reference proteome</keyword>
<dbReference type="EMBL" id="VYQF01000003">
    <property type="protein sequence ID" value="KAA9038377.1"/>
    <property type="molecule type" value="Genomic_DNA"/>
</dbReference>
<dbReference type="RefSeq" id="WP_150415052.1">
    <property type="nucleotide sequence ID" value="NZ_VYQF01000003.1"/>
</dbReference>
<evidence type="ECO:0000313" key="1">
    <source>
        <dbReference type="EMBL" id="KAA9038377.1"/>
    </source>
</evidence>
<dbReference type="AlphaFoldDB" id="A0A5J5II30"/>